<protein>
    <submittedName>
        <fullName evidence="1">Uncharacterized protein</fullName>
    </submittedName>
</protein>
<dbReference type="EMBL" id="WJQU01000002">
    <property type="protein sequence ID" value="KAJ6644561.1"/>
    <property type="molecule type" value="Genomic_DNA"/>
</dbReference>
<proteinExistence type="predicted"/>
<comment type="caution">
    <text evidence="1">The sequence shown here is derived from an EMBL/GenBank/DDBJ whole genome shotgun (WGS) entry which is preliminary data.</text>
</comment>
<keyword evidence="2" id="KW-1185">Reference proteome</keyword>
<evidence type="ECO:0000313" key="1">
    <source>
        <dbReference type="EMBL" id="KAJ6644561.1"/>
    </source>
</evidence>
<dbReference type="Proteomes" id="UP001151699">
    <property type="component" value="Chromosome B"/>
</dbReference>
<reference evidence="1" key="1">
    <citation type="submission" date="2022-07" db="EMBL/GenBank/DDBJ databases">
        <authorList>
            <person name="Trinca V."/>
            <person name="Uliana J.V.C."/>
            <person name="Torres T.T."/>
            <person name="Ward R.J."/>
            <person name="Monesi N."/>
        </authorList>
    </citation>
    <scope>NUCLEOTIDE SEQUENCE</scope>
    <source>
        <strain evidence="1">HSMRA1968</strain>
        <tissue evidence="1">Whole embryos</tissue>
    </source>
</reference>
<gene>
    <name evidence="1" type="ORF">Bhyg_09530</name>
</gene>
<dbReference type="AlphaFoldDB" id="A0A9Q0N7R3"/>
<organism evidence="1 2">
    <name type="scientific">Pseudolycoriella hygida</name>
    <dbReference type="NCBI Taxonomy" id="35572"/>
    <lineage>
        <taxon>Eukaryota</taxon>
        <taxon>Metazoa</taxon>
        <taxon>Ecdysozoa</taxon>
        <taxon>Arthropoda</taxon>
        <taxon>Hexapoda</taxon>
        <taxon>Insecta</taxon>
        <taxon>Pterygota</taxon>
        <taxon>Neoptera</taxon>
        <taxon>Endopterygota</taxon>
        <taxon>Diptera</taxon>
        <taxon>Nematocera</taxon>
        <taxon>Sciaroidea</taxon>
        <taxon>Sciaridae</taxon>
        <taxon>Pseudolycoriella</taxon>
    </lineage>
</organism>
<sequence length="29" mass="3305">MEMDNSNKELPIWTLLLTGSGEMNQLLEP</sequence>
<evidence type="ECO:0000313" key="2">
    <source>
        <dbReference type="Proteomes" id="UP001151699"/>
    </source>
</evidence>
<name>A0A9Q0N7R3_9DIPT</name>
<accession>A0A9Q0N7R3</accession>